<feature type="transmembrane region" description="Helical" evidence="10">
    <location>
        <begin position="295"/>
        <end position="312"/>
    </location>
</feature>
<gene>
    <name evidence="10" type="primary">rnfD</name>
    <name evidence="11" type="ORF">HWQ67_14530</name>
</gene>
<dbReference type="PANTHER" id="PTHR30578">
    <property type="entry name" value="ELECTRON TRANSPORT COMPLEX PROTEIN RNFD"/>
    <property type="match status" value="1"/>
</dbReference>
<comment type="caution">
    <text evidence="11">The sequence shown here is derived from an EMBL/GenBank/DDBJ whole genome shotgun (WGS) entry which is preliminary data.</text>
</comment>
<feature type="transmembrane region" description="Helical" evidence="10">
    <location>
        <begin position="98"/>
        <end position="117"/>
    </location>
</feature>
<comment type="cofactor">
    <cofactor evidence="10">
        <name>FMN</name>
        <dbReference type="ChEBI" id="CHEBI:58210"/>
    </cofactor>
</comment>
<feature type="modified residue" description="FMN phosphoryl threonine" evidence="10">
    <location>
        <position position="179"/>
    </location>
</feature>
<keyword evidence="1 10" id="KW-0813">Transport</keyword>
<dbReference type="HAMAP" id="MF_00462">
    <property type="entry name" value="RsxD_RnfD"/>
    <property type="match status" value="1"/>
</dbReference>
<evidence type="ECO:0000313" key="11">
    <source>
        <dbReference type="EMBL" id="MBV6342800.1"/>
    </source>
</evidence>
<accession>A0ABS6S1T2</accession>
<evidence type="ECO:0000256" key="7">
    <source>
        <dbReference type="ARBA" id="ARBA00022982"/>
    </source>
</evidence>
<organism evidence="11 12">
    <name type="scientific">Candidatus Magnetobacterium casense</name>
    <dbReference type="NCBI Taxonomy" id="1455061"/>
    <lineage>
        <taxon>Bacteria</taxon>
        <taxon>Pseudomonadati</taxon>
        <taxon>Nitrospirota</taxon>
        <taxon>Thermodesulfovibrionia</taxon>
        <taxon>Thermodesulfovibrionales</taxon>
        <taxon>Candidatus Magnetobacteriaceae</taxon>
        <taxon>Candidatus Magnetobacterium</taxon>
    </lineage>
</organism>
<keyword evidence="2 10" id="KW-0597">Phosphoprotein</keyword>
<dbReference type="PANTHER" id="PTHR30578:SF0">
    <property type="entry name" value="ION-TRANSLOCATING OXIDOREDUCTASE COMPLEX SUBUNIT D"/>
    <property type="match status" value="1"/>
</dbReference>
<evidence type="ECO:0000256" key="4">
    <source>
        <dbReference type="ARBA" id="ARBA00022643"/>
    </source>
</evidence>
<dbReference type="EMBL" id="JABXWD010000346">
    <property type="protein sequence ID" value="MBV6342800.1"/>
    <property type="molecule type" value="Genomic_DNA"/>
</dbReference>
<keyword evidence="6 10" id="KW-1278">Translocase</keyword>
<name>A0ABS6S1T2_9BACT</name>
<keyword evidence="4 10" id="KW-0288">FMN</keyword>
<evidence type="ECO:0000256" key="1">
    <source>
        <dbReference type="ARBA" id="ARBA00022448"/>
    </source>
</evidence>
<comment type="subcellular location">
    <subcellularLocation>
        <location evidence="10">Cell membrane</location>
        <topology evidence="10">Multi-pass membrane protein</topology>
    </subcellularLocation>
</comment>
<feature type="transmembrane region" description="Helical" evidence="10">
    <location>
        <begin position="66"/>
        <end position="86"/>
    </location>
</feature>
<comment type="function">
    <text evidence="10">Part of a membrane-bound complex that couples electron transfer with translocation of ions across the membrane.</text>
</comment>
<evidence type="ECO:0000256" key="3">
    <source>
        <dbReference type="ARBA" id="ARBA00022630"/>
    </source>
</evidence>
<evidence type="ECO:0000256" key="8">
    <source>
        <dbReference type="ARBA" id="ARBA00022989"/>
    </source>
</evidence>
<evidence type="ECO:0000256" key="2">
    <source>
        <dbReference type="ARBA" id="ARBA00022553"/>
    </source>
</evidence>
<keyword evidence="12" id="KW-1185">Reference proteome</keyword>
<evidence type="ECO:0000256" key="9">
    <source>
        <dbReference type="ARBA" id="ARBA00023136"/>
    </source>
</evidence>
<keyword evidence="5 10" id="KW-0812">Transmembrane</keyword>
<comment type="subunit">
    <text evidence="10">The complex is composed of six subunits: RnfA, RnfB, RnfC, RnfD, RnfE and RnfG.</text>
</comment>
<feature type="transmembrane region" description="Helical" evidence="10">
    <location>
        <begin position="238"/>
        <end position="255"/>
    </location>
</feature>
<keyword evidence="3 10" id="KW-0285">Flavoprotein</keyword>
<dbReference type="InterPro" id="IPR004338">
    <property type="entry name" value="NqrB/RnfD"/>
</dbReference>
<feature type="transmembrane region" description="Helical" evidence="10">
    <location>
        <begin position="267"/>
        <end position="283"/>
    </location>
</feature>
<sequence>MQEESNKTQKLKEQPKEQVINTQGLVVSVSPHMRSEETVNKIMWTVSVSLSPAFVMGVYFFGPKAIVVTALCILGSLLSEVLIQRLAGKEIAIKDGSAFLTGLLLGLNMPVTVPFYIPLISSFVAVGITKQLFGGLGYNIFNPALMGRAFALITWPRAMTTWAVPTLSFAGIDGKTTATPLGILKEEGLVRLLEVFGDKMHLYKQLLVGYRAGSLGETSVIALLIGAAFLFYFRYISWQIPVSFLATVAVGAWIFGGKAGLFSGEPIIHLLSGGLMLGAFYMATDYVTCPAVKKGQILFGIGCGALTLLIRLKAGYPEGVMFAILIMNCLTPLIDRSVRTQVFGARGKKT</sequence>
<dbReference type="InterPro" id="IPR011303">
    <property type="entry name" value="RnfD_bac"/>
</dbReference>
<protein>
    <recommendedName>
        <fullName evidence="10">Ion-translocating oxidoreductase complex subunit D</fullName>
        <ecNumber evidence="10">7.-.-.-</ecNumber>
    </recommendedName>
    <alternativeName>
        <fullName evidence="10">Rnf electron transport complex subunit D</fullName>
    </alternativeName>
</protein>
<dbReference type="EC" id="7.-.-.-" evidence="10"/>
<keyword evidence="8 10" id="KW-1133">Transmembrane helix</keyword>
<proteinExistence type="inferred from homology"/>
<keyword evidence="9 10" id="KW-0472">Membrane</keyword>
<evidence type="ECO:0000256" key="6">
    <source>
        <dbReference type="ARBA" id="ARBA00022967"/>
    </source>
</evidence>
<evidence type="ECO:0000256" key="10">
    <source>
        <dbReference type="HAMAP-Rule" id="MF_00462"/>
    </source>
</evidence>
<feature type="transmembrane region" description="Helical" evidence="10">
    <location>
        <begin position="208"/>
        <end position="232"/>
    </location>
</feature>
<feature type="transmembrane region" description="Helical" evidence="10">
    <location>
        <begin position="42"/>
        <end position="60"/>
    </location>
</feature>
<dbReference type="RefSeq" id="WP_218253412.1">
    <property type="nucleotide sequence ID" value="NZ_JABXWD010000346.1"/>
</dbReference>
<dbReference type="Pfam" id="PF03116">
    <property type="entry name" value="NQR2_RnfD_RnfE"/>
    <property type="match status" value="1"/>
</dbReference>
<dbReference type="NCBIfam" id="TIGR01946">
    <property type="entry name" value="rnfD"/>
    <property type="match status" value="1"/>
</dbReference>
<keyword evidence="7 10" id="KW-0249">Electron transport</keyword>
<reference evidence="11 12" key="1">
    <citation type="journal article" date="2020" name="J Geophys Res Biogeosci">
        <title>Magnetotaxis as an Adaptation to Enable Bacterial Shuttling of Microbial Sulfur and Sulfur Cycling Across Aquatic Oxic#Anoxic Interfaces.</title>
        <authorList>
            <person name="Li J."/>
            <person name="Liu P."/>
            <person name="Wang J."/>
            <person name="Roberts A.P."/>
            <person name="Pan Y."/>
        </authorList>
    </citation>
    <scope>NUCLEOTIDE SEQUENCE [LARGE SCALE GENOMIC DNA]</scope>
    <source>
        <strain evidence="11 12">MYR-1_YQ</strain>
    </source>
</reference>
<dbReference type="Proteomes" id="UP001196980">
    <property type="component" value="Unassembled WGS sequence"/>
</dbReference>
<evidence type="ECO:0000256" key="5">
    <source>
        <dbReference type="ARBA" id="ARBA00022692"/>
    </source>
</evidence>
<evidence type="ECO:0000313" key="12">
    <source>
        <dbReference type="Proteomes" id="UP001196980"/>
    </source>
</evidence>
<keyword evidence="10" id="KW-1003">Cell membrane</keyword>
<comment type="similarity">
    <text evidence="10">Belongs to the NqrB/RnfD family.</text>
</comment>